<dbReference type="InterPro" id="IPR032675">
    <property type="entry name" value="LRR_dom_sf"/>
</dbReference>
<dbReference type="PRINTS" id="PR00364">
    <property type="entry name" value="DISEASERSIST"/>
</dbReference>
<dbReference type="InterPro" id="IPR027417">
    <property type="entry name" value="P-loop_NTPase"/>
</dbReference>
<dbReference type="SUPFAM" id="SSF52540">
    <property type="entry name" value="P-loop containing nucleoside triphosphate hydrolases"/>
    <property type="match status" value="1"/>
</dbReference>
<dbReference type="CDD" id="cd14798">
    <property type="entry name" value="RX-CC_like"/>
    <property type="match status" value="1"/>
</dbReference>
<dbReference type="EMBL" id="WHWC01000010">
    <property type="protein sequence ID" value="KAG8375148.1"/>
    <property type="molecule type" value="Genomic_DNA"/>
</dbReference>
<dbReference type="GO" id="GO:0043531">
    <property type="term" value="F:ADP binding"/>
    <property type="evidence" value="ECO:0007669"/>
    <property type="project" value="InterPro"/>
</dbReference>
<dbReference type="GO" id="GO:0051607">
    <property type="term" value="P:defense response to virus"/>
    <property type="evidence" value="ECO:0007669"/>
    <property type="project" value="UniProtKB-ARBA"/>
</dbReference>
<keyword evidence="6" id="KW-0067">ATP-binding</keyword>
<evidence type="ECO:0000256" key="1">
    <source>
        <dbReference type="ARBA" id="ARBA00008894"/>
    </source>
</evidence>
<feature type="domain" description="NB-ARC" evidence="7">
    <location>
        <begin position="171"/>
        <end position="350"/>
    </location>
</feature>
<dbReference type="InterPro" id="IPR055414">
    <property type="entry name" value="LRR_R13L4/SHOC2-like"/>
</dbReference>
<gene>
    <name evidence="11" type="ORF">BUALT_Bualt10G0070200</name>
</gene>
<organism evidence="11 12">
    <name type="scientific">Buddleja alternifolia</name>
    <dbReference type="NCBI Taxonomy" id="168488"/>
    <lineage>
        <taxon>Eukaryota</taxon>
        <taxon>Viridiplantae</taxon>
        <taxon>Streptophyta</taxon>
        <taxon>Embryophyta</taxon>
        <taxon>Tracheophyta</taxon>
        <taxon>Spermatophyta</taxon>
        <taxon>Magnoliopsida</taxon>
        <taxon>eudicotyledons</taxon>
        <taxon>Gunneridae</taxon>
        <taxon>Pentapetalae</taxon>
        <taxon>asterids</taxon>
        <taxon>lamiids</taxon>
        <taxon>Lamiales</taxon>
        <taxon>Scrophulariaceae</taxon>
        <taxon>Buddlejeae</taxon>
        <taxon>Buddleja</taxon>
    </lineage>
</organism>
<dbReference type="Gene3D" id="1.10.8.430">
    <property type="entry name" value="Helical domain of apoptotic protease-activating factors"/>
    <property type="match status" value="1"/>
</dbReference>
<name>A0AAV6WXT8_9LAMI</name>
<accession>A0AAV6WXT8</accession>
<evidence type="ECO:0000256" key="3">
    <source>
        <dbReference type="ARBA" id="ARBA00022737"/>
    </source>
</evidence>
<dbReference type="InterPro" id="IPR044974">
    <property type="entry name" value="Disease_R_plants"/>
</dbReference>
<dbReference type="FunFam" id="3.40.50.300:FF:001091">
    <property type="entry name" value="Probable disease resistance protein At1g61300"/>
    <property type="match status" value="1"/>
</dbReference>
<dbReference type="InterPro" id="IPR041118">
    <property type="entry name" value="Rx_N"/>
</dbReference>
<dbReference type="Pfam" id="PF00931">
    <property type="entry name" value="NB-ARC"/>
    <property type="match status" value="1"/>
</dbReference>
<dbReference type="Gene3D" id="3.40.50.300">
    <property type="entry name" value="P-loop containing nucleotide triphosphate hydrolases"/>
    <property type="match status" value="1"/>
</dbReference>
<dbReference type="FunFam" id="1.10.10.10:FF:000322">
    <property type="entry name" value="Probable disease resistance protein At1g63360"/>
    <property type="match status" value="1"/>
</dbReference>
<evidence type="ECO:0000256" key="4">
    <source>
        <dbReference type="ARBA" id="ARBA00022741"/>
    </source>
</evidence>
<dbReference type="InterPro" id="IPR036388">
    <property type="entry name" value="WH-like_DNA-bd_sf"/>
</dbReference>
<dbReference type="Pfam" id="PF23559">
    <property type="entry name" value="WHD_DRP"/>
    <property type="match status" value="1"/>
</dbReference>
<dbReference type="InterPro" id="IPR002182">
    <property type="entry name" value="NB-ARC"/>
</dbReference>
<dbReference type="Pfam" id="PF18052">
    <property type="entry name" value="Rx_N"/>
    <property type="match status" value="1"/>
</dbReference>
<proteinExistence type="inferred from homology"/>
<dbReference type="Gene3D" id="1.20.5.4130">
    <property type="match status" value="1"/>
</dbReference>
<evidence type="ECO:0000259" key="7">
    <source>
        <dbReference type="Pfam" id="PF00931"/>
    </source>
</evidence>
<reference evidence="11" key="1">
    <citation type="submission" date="2019-10" db="EMBL/GenBank/DDBJ databases">
        <authorList>
            <person name="Zhang R."/>
            <person name="Pan Y."/>
            <person name="Wang J."/>
            <person name="Ma R."/>
            <person name="Yu S."/>
        </authorList>
    </citation>
    <scope>NUCLEOTIDE SEQUENCE</scope>
    <source>
        <strain evidence="11">LA-IB0</strain>
        <tissue evidence="11">Leaf</tissue>
    </source>
</reference>
<dbReference type="InterPro" id="IPR042197">
    <property type="entry name" value="Apaf_helical"/>
</dbReference>
<evidence type="ECO:0000259" key="10">
    <source>
        <dbReference type="Pfam" id="PF23598"/>
    </source>
</evidence>
<evidence type="ECO:0000313" key="12">
    <source>
        <dbReference type="Proteomes" id="UP000826271"/>
    </source>
</evidence>
<dbReference type="GO" id="GO:0005524">
    <property type="term" value="F:ATP binding"/>
    <property type="evidence" value="ECO:0007669"/>
    <property type="project" value="UniProtKB-KW"/>
</dbReference>
<keyword evidence="5" id="KW-0611">Plant defense</keyword>
<evidence type="ECO:0000259" key="9">
    <source>
        <dbReference type="Pfam" id="PF23559"/>
    </source>
</evidence>
<keyword evidence="12" id="KW-1185">Reference proteome</keyword>
<dbReference type="Gene3D" id="1.10.10.10">
    <property type="entry name" value="Winged helix-like DNA-binding domain superfamily/Winged helix DNA-binding domain"/>
    <property type="match status" value="1"/>
</dbReference>
<comment type="caution">
    <text evidence="11">The sequence shown here is derived from an EMBL/GenBank/DDBJ whole genome shotgun (WGS) entry which is preliminary data.</text>
</comment>
<dbReference type="InterPro" id="IPR038005">
    <property type="entry name" value="RX-like_CC"/>
</dbReference>
<sequence>MAESPVSFLLNKTSIWLQQEKQLIGQLRHEVEYIQDELGHMKAFLRIADAKEENDPQLKEWVRQVREITYEVEDVLEQYMLRFARPGTNGFTGRIKKIYSSLKNLKARHQIASTIQRIKSGVEDVSRVQQRYRDMYTMVDHSSSSISTYNTWHDARADALLLEEEDVVGIEKPKEQLLEWIWSTDHELKVISVVGMGGLGKTTLVKKVYDDASIKMHFDHHVWITVSESFRLEHLLRNMIKRLIGEVKQMLPQGLDAMNADEMRELLYKFLQHKSYIIVLDDVWNIYAWEAIRYAFPKRGIDGCIIITTRFHSVANATCSEINGQVYNLKPLSPKESRELFYQKAFPRSSCPPYLRQISQNILKRCEGLPLAIIVIGGLLATKDNNIEEWQMFNRSLGDELEEDSLRTMTKLLSLSFYDLPYYLKSCFLYLSIFPEDDLLEKWRLIRLWIAEGFVQAKQGKTVEEVAEGYLNELLNKNLIRVVKTSIDGRPKKFSIHDVLRQFIISKSREHNILSNYNKGDISWQGKTRHLTIHSSINYTEESCNFRYLRSLHFLGSGDSEYSESILEKVFGGGCRLLKVLDLRRAPIETIPNQVFKLYHLTYLSLRKTKVKLIPKSIQNLLNLETLDLKESKVTELPIEILKLKKLRHLLVYSHKVLYYYVPFDNLQSFKAPYEIGNMSCITKLRREDGRDLCSSLAKLTNLRSLNISSIDESEDIDLQYSVSLPLLRKLVVHGCLTRVPQWVPSLNGLTALILRWSKLRDDPMQSLGDLPNLVILGMYCAYEGEELCFKAGGFEKLKKVWLVGLRQLRCVKVEKGCMPCLEEVSMWDCKLVDQVPHGMEHLVSLQYVEFCDMAEEFEAELADQKRKQGDGWKLAHVPRVRVFNLVDGAWKGRQL</sequence>
<keyword evidence="3" id="KW-0677">Repeat</keyword>
<keyword evidence="2" id="KW-0433">Leucine-rich repeat</keyword>
<evidence type="ECO:0000256" key="5">
    <source>
        <dbReference type="ARBA" id="ARBA00022821"/>
    </source>
</evidence>
<protein>
    <submittedName>
        <fullName evidence="11">Uncharacterized protein</fullName>
    </submittedName>
</protein>
<dbReference type="PANTHER" id="PTHR23155">
    <property type="entry name" value="DISEASE RESISTANCE PROTEIN RP"/>
    <property type="match status" value="1"/>
</dbReference>
<feature type="domain" description="Disease resistance N-terminal" evidence="8">
    <location>
        <begin position="6"/>
        <end position="87"/>
    </location>
</feature>
<dbReference type="PANTHER" id="PTHR23155:SF1205">
    <property type="entry name" value="DISEASE RESISTANCE PROTEIN RPM1"/>
    <property type="match status" value="1"/>
</dbReference>
<dbReference type="AlphaFoldDB" id="A0AAV6WXT8"/>
<dbReference type="InterPro" id="IPR058922">
    <property type="entry name" value="WHD_DRP"/>
</dbReference>
<evidence type="ECO:0000256" key="2">
    <source>
        <dbReference type="ARBA" id="ARBA00022614"/>
    </source>
</evidence>
<comment type="similarity">
    <text evidence="1">Belongs to the disease resistance NB-LRR family.</text>
</comment>
<evidence type="ECO:0000256" key="6">
    <source>
        <dbReference type="ARBA" id="ARBA00022840"/>
    </source>
</evidence>
<evidence type="ECO:0000259" key="8">
    <source>
        <dbReference type="Pfam" id="PF18052"/>
    </source>
</evidence>
<keyword evidence="4" id="KW-0547">Nucleotide-binding</keyword>
<dbReference type="Pfam" id="PF23598">
    <property type="entry name" value="LRR_14"/>
    <property type="match status" value="1"/>
</dbReference>
<evidence type="ECO:0000313" key="11">
    <source>
        <dbReference type="EMBL" id="KAG8375148.1"/>
    </source>
</evidence>
<dbReference type="Proteomes" id="UP000826271">
    <property type="component" value="Unassembled WGS sequence"/>
</dbReference>
<dbReference type="Gene3D" id="3.80.10.10">
    <property type="entry name" value="Ribonuclease Inhibitor"/>
    <property type="match status" value="1"/>
</dbReference>
<dbReference type="GO" id="GO:0098542">
    <property type="term" value="P:defense response to other organism"/>
    <property type="evidence" value="ECO:0007669"/>
    <property type="project" value="TreeGrafter"/>
</dbReference>
<feature type="domain" description="Disease resistance R13L4/SHOC-2-like LRR" evidence="10">
    <location>
        <begin position="575"/>
        <end position="859"/>
    </location>
</feature>
<dbReference type="SUPFAM" id="SSF52058">
    <property type="entry name" value="L domain-like"/>
    <property type="match status" value="1"/>
</dbReference>
<feature type="domain" description="Disease resistance protein winged helix" evidence="9">
    <location>
        <begin position="433"/>
        <end position="504"/>
    </location>
</feature>